<dbReference type="Proteomes" id="UP000027980">
    <property type="component" value="Chromosome"/>
</dbReference>
<accession>A0A075LJR6</accession>
<keyword evidence="2" id="KW-0378">Hydrolase</keyword>
<dbReference type="InterPro" id="IPR011105">
    <property type="entry name" value="Cell_wall_hydrolase_SleB"/>
</dbReference>
<organism evidence="2 3">
    <name type="scientific">Terribacillus saccharophilus</name>
    <dbReference type="NCBI Taxonomy" id="361277"/>
    <lineage>
        <taxon>Bacteria</taxon>
        <taxon>Bacillati</taxon>
        <taxon>Bacillota</taxon>
        <taxon>Bacilli</taxon>
        <taxon>Bacillales</taxon>
        <taxon>Bacillaceae</taxon>
        <taxon>Terribacillus</taxon>
    </lineage>
</organism>
<protein>
    <submittedName>
        <fullName evidence="2">Cell wall hydrolase</fullName>
    </submittedName>
</protein>
<name>A0A075LJR6_9BACI</name>
<dbReference type="InterPro" id="IPR042047">
    <property type="entry name" value="SleB_dom1"/>
</dbReference>
<dbReference type="HOGENOM" id="CLU_148732_0_0_9"/>
<sequence length="146" mass="16748">MARVQYNSSDIDLMARMMRAEAEGEGQLGMLFVGNVIVNRAVADCLDFGDVRSINDVIFQIQGGNYSFEAVQKGNIFYQRAREQERRLAERNLKSWRQQPASYALWYFNPYAPCPPTWYGQPFAGQFKDHCFYEPQAGTCDSVYMG</sequence>
<dbReference type="RefSeq" id="WP_038561869.1">
    <property type="nucleotide sequence ID" value="NZ_CP008876.1"/>
</dbReference>
<dbReference type="GeneID" id="34220439"/>
<feature type="domain" description="Cell wall hydrolase SleB" evidence="1">
    <location>
        <begin position="24"/>
        <end position="133"/>
    </location>
</feature>
<reference evidence="2 3" key="1">
    <citation type="submission" date="2014-07" db="EMBL/GenBank/DDBJ databases">
        <title>Complete genome sequence of a moderately halophilic bacterium Terribacillus aidingensis MP602, isolated from Cryptomeria fortunei in Tianmu mountain in China.</title>
        <authorList>
            <person name="Wang Y."/>
            <person name="Lu P."/>
            <person name="Zhang L."/>
        </authorList>
    </citation>
    <scope>NUCLEOTIDE SEQUENCE [LARGE SCALE GENOMIC DNA]</scope>
    <source>
        <strain evidence="2 3">MP602</strain>
    </source>
</reference>
<dbReference type="OrthoDB" id="1642705at2"/>
<dbReference type="EMBL" id="CP008876">
    <property type="protein sequence ID" value="AIF66995.1"/>
    <property type="molecule type" value="Genomic_DNA"/>
</dbReference>
<dbReference type="GO" id="GO:0016787">
    <property type="term" value="F:hydrolase activity"/>
    <property type="evidence" value="ECO:0007669"/>
    <property type="project" value="UniProtKB-KW"/>
</dbReference>
<gene>
    <name evidence="2" type="ORF">GZ22_10295</name>
</gene>
<dbReference type="Pfam" id="PF07486">
    <property type="entry name" value="Hydrolase_2"/>
    <property type="match status" value="1"/>
</dbReference>
<dbReference type="Gene3D" id="1.10.10.2520">
    <property type="entry name" value="Cell wall hydrolase SleB, domain 1"/>
    <property type="match status" value="1"/>
</dbReference>
<proteinExistence type="predicted"/>
<dbReference type="AlphaFoldDB" id="A0A075LJR6"/>
<evidence type="ECO:0000313" key="3">
    <source>
        <dbReference type="Proteomes" id="UP000027980"/>
    </source>
</evidence>
<dbReference type="KEGG" id="tap:GZ22_10295"/>
<evidence type="ECO:0000313" key="2">
    <source>
        <dbReference type="EMBL" id="AIF66995.1"/>
    </source>
</evidence>
<evidence type="ECO:0000259" key="1">
    <source>
        <dbReference type="Pfam" id="PF07486"/>
    </source>
</evidence>